<feature type="domain" description="Outer membrane protein beta-barrel" evidence="7">
    <location>
        <begin position="34"/>
        <end position="279"/>
    </location>
</feature>
<dbReference type="PANTHER" id="PTHR34001:SF3">
    <property type="entry name" value="BLL7405 PROTEIN"/>
    <property type="match status" value="1"/>
</dbReference>
<keyword evidence="2 6" id="KW-0732">Signal</keyword>
<protein>
    <submittedName>
        <fullName evidence="8">Outer membrane protein</fullName>
    </submittedName>
</protein>
<dbReference type="Pfam" id="PF13505">
    <property type="entry name" value="OMP_b-brl"/>
    <property type="match status" value="1"/>
</dbReference>
<feature type="signal peptide" evidence="6">
    <location>
        <begin position="1"/>
        <end position="21"/>
    </location>
</feature>
<evidence type="ECO:0000313" key="9">
    <source>
        <dbReference type="Proteomes" id="UP001595536"/>
    </source>
</evidence>
<dbReference type="SUPFAM" id="SSF56925">
    <property type="entry name" value="OMPA-like"/>
    <property type="match status" value="1"/>
</dbReference>
<evidence type="ECO:0000256" key="2">
    <source>
        <dbReference type="ARBA" id="ARBA00022729"/>
    </source>
</evidence>
<comment type="subcellular location">
    <subcellularLocation>
        <location evidence="1">Cell outer membrane</location>
    </subcellularLocation>
</comment>
<dbReference type="Gene3D" id="2.40.160.20">
    <property type="match status" value="1"/>
</dbReference>
<proteinExistence type="inferred from homology"/>
<evidence type="ECO:0000259" key="7">
    <source>
        <dbReference type="Pfam" id="PF13505"/>
    </source>
</evidence>
<accession>A0ABV7LH65</accession>
<keyword evidence="3" id="KW-0472">Membrane</keyword>
<evidence type="ECO:0000256" key="1">
    <source>
        <dbReference type="ARBA" id="ARBA00004442"/>
    </source>
</evidence>
<dbReference type="InterPro" id="IPR011250">
    <property type="entry name" value="OMP/PagP_B-barrel"/>
</dbReference>
<evidence type="ECO:0000313" key="8">
    <source>
        <dbReference type="EMBL" id="MFC3266776.1"/>
    </source>
</evidence>
<gene>
    <name evidence="8" type="ORF">ACFOEX_10475</name>
</gene>
<dbReference type="PANTHER" id="PTHR34001">
    <property type="entry name" value="BLL7405 PROTEIN"/>
    <property type="match status" value="1"/>
</dbReference>
<name>A0ABV7LH65_9HYPH</name>
<sequence length="279" mass="29412">MNNRLVCAASILAMSASAAFAADLPASYHSPAPVAPAAAPRGPNWTGFHIGVTAGAATLYGDPRGSIPDARYFRRGGETIPLSPIGNKTAVFTTGINAGYSLQAGPLVLGVTGEYNLLLSGQHTTLSGAFTPGDQPDLDTRQTYIASGRADTRLAAFGAVRGRVGVLASPDLLLYATGGAAYGKLRQSLSRSGKLTVPRATWRTDTFDSASVQRNAWGWTAGAGVEYAVSRNWSVNAEYLYLSFRPTIMQLTADDGVTVARVRQPGAFHIVRAGLNYRF</sequence>
<evidence type="ECO:0000256" key="4">
    <source>
        <dbReference type="ARBA" id="ARBA00023237"/>
    </source>
</evidence>
<reference evidence="9" key="1">
    <citation type="journal article" date="2019" name="Int. J. Syst. Evol. Microbiol.">
        <title>The Global Catalogue of Microorganisms (GCM) 10K type strain sequencing project: providing services to taxonomists for standard genome sequencing and annotation.</title>
        <authorList>
            <consortium name="The Broad Institute Genomics Platform"/>
            <consortium name="The Broad Institute Genome Sequencing Center for Infectious Disease"/>
            <person name="Wu L."/>
            <person name="Ma J."/>
        </authorList>
    </citation>
    <scope>NUCLEOTIDE SEQUENCE [LARGE SCALE GENOMIC DNA]</scope>
    <source>
        <strain evidence="9">CCM 7941</strain>
    </source>
</reference>
<keyword evidence="9" id="KW-1185">Reference proteome</keyword>
<evidence type="ECO:0000256" key="6">
    <source>
        <dbReference type="SAM" id="SignalP"/>
    </source>
</evidence>
<organism evidence="8 9">
    <name type="scientific">Camelimonas abortus</name>
    <dbReference type="NCBI Taxonomy" id="1017184"/>
    <lineage>
        <taxon>Bacteria</taxon>
        <taxon>Pseudomonadati</taxon>
        <taxon>Pseudomonadota</taxon>
        <taxon>Alphaproteobacteria</taxon>
        <taxon>Hyphomicrobiales</taxon>
        <taxon>Chelatococcaceae</taxon>
        <taxon>Camelimonas</taxon>
    </lineage>
</organism>
<dbReference type="EMBL" id="JBHRUV010000055">
    <property type="protein sequence ID" value="MFC3266776.1"/>
    <property type="molecule type" value="Genomic_DNA"/>
</dbReference>
<evidence type="ECO:0000256" key="3">
    <source>
        <dbReference type="ARBA" id="ARBA00023136"/>
    </source>
</evidence>
<evidence type="ECO:0000256" key="5">
    <source>
        <dbReference type="ARBA" id="ARBA00038306"/>
    </source>
</evidence>
<comment type="similarity">
    <text evidence="5">Belongs to the Omp25/RopB family.</text>
</comment>
<keyword evidence="4" id="KW-0998">Cell outer membrane</keyword>
<dbReference type="InterPro" id="IPR027385">
    <property type="entry name" value="Beta-barrel_OMP"/>
</dbReference>
<dbReference type="RefSeq" id="WP_376832449.1">
    <property type="nucleotide sequence ID" value="NZ_JBHLWR010000006.1"/>
</dbReference>
<dbReference type="InterPro" id="IPR051692">
    <property type="entry name" value="OMP-like"/>
</dbReference>
<feature type="chain" id="PRO_5046594958" evidence="6">
    <location>
        <begin position="22"/>
        <end position="279"/>
    </location>
</feature>
<comment type="caution">
    <text evidence="8">The sequence shown here is derived from an EMBL/GenBank/DDBJ whole genome shotgun (WGS) entry which is preliminary data.</text>
</comment>
<dbReference type="Proteomes" id="UP001595536">
    <property type="component" value="Unassembled WGS sequence"/>
</dbReference>